<sequence length="120" mass="13042">MSGMAGGSLSSAPQGQVIDFEHAELRRVPFQDSLYLWVRAKIGDGFEMRLAPRVYHERPDFWGIEVVAFTPTGMRDFSDSTAMAGLTERSVPLVGITGVRGVNVIGASQTLQIEIDNGSL</sequence>
<dbReference type="RefSeq" id="WP_381511819.1">
    <property type="nucleotide sequence ID" value="NZ_JBHUEL010000003.1"/>
</dbReference>
<dbReference type="EMBL" id="JBHUEL010000003">
    <property type="protein sequence ID" value="MFD1766130.1"/>
    <property type="molecule type" value="Genomic_DNA"/>
</dbReference>
<evidence type="ECO:0000313" key="1">
    <source>
        <dbReference type="EMBL" id="MFD1766130.1"/>
    </source>
</evidence>
<gene>
    <name evidence="1" type="ORF">ACFSAG_04645</name>
</gene>
<evidence type="ECO:0000313" key="2">
    <source>
        <dbReference type="Proteomes" id="UP001597215"/>
    </source>
</evidence>
<protein>
    <submittedName>
        <fullName evidence="1">Uncharacterized protein</fullName>
    </submittedName>
</protein>
<keyword evidence="2" id="KW-1185">Reference proteome</keyword>
<dbReference type="Proteomes" id="UP001597215">
    <property type="component" value="Unassembled WGS sequence"/>
</dbReference>
<name>A0ABW4MBB6_9SPHN</name>
<organism evidence="1 2">
    <name type="scientific">Sphingorhabdus buctiana</name>
    <dbReference type="NCBI Taxonomy" id="1508805"/>
    <lineage>
        <taxon>Bacteria</taxon>
        <taxon>Pseudomonadati</taxon>
        <taxon>Pseudomonadota</taxon>
        <taxon>Alphaproteobacteria</taxon>
        <taxon>Sphingomonadales</taxon>
        <taxon>Sphingomonadaceae</taxon>
        <taxon>Sphingorhabdus</taxon>
    </lineage>
</organism>
<comment type="caution">
    <text evidence="1">The sequence shown here is derived from an EMBL/GenBank/DDBJ whole genome shotgun (WGS) entry which is preliminary data.</text>
</comment>
<proteinExistence type="predicted"/>
<reference evidence="2" key="1">
    <citation type="journal article" date="2019" name="Int. J. Syst. Evol. Microbiol.">
        <title>The Global Catalogue of Microorganisms (GCM) 10K type strain sequencing project: providing services to taxonomists for standard genome sequencing and annotation.</title>
        <authorList>
            <consortium name="The Broad Institute Genomics Platform"/>
            <consortium name="The Broad Institute Genome Sequencing Center for Infectious Disease"/>
            <person name="Wu L."/>
            <person name="Ma J."/>
        </authorList>
    </citation>
    <scope>NUCLEOTIDE SEQUENCE [LARGE SCALE GENOMIC DNA]</scope>
    <source>
        <strain evidence="2">CGMCC 1.12449</strain>
    </source>
</reference>
<accession>A0ABW4MBB6</accession>